<dbReference type="RefSeq" id="WP_316394129.1">
    <property type="nucleotide sequence ID" value="NZ_CP136339.1"/>
</dbReference>
<dbReference type="EMBL" id="CP136339">
    <property type="protein sequence ID" value="WOA54160.1"/>
    <property type="molecule type" value="Genomic_DNA"/>
</dbReference>
<proteinExistence type="predicted"/>
<reference evidence="1" key="1">
    <citation type="submission" date="2023-10" db="EMBL/GenBank/DDBJ databases">
        <title>Clonality and diversity in the soft rot Dickeya solani phytopathogen.</title>
        <authorList>
            <person name="Pedron J."/>
            <person name="Van Gijsegem F."/>
            <person name="Portier P."/>
            <person name="Taghouti G."/>
        </authorList>
    </citation>
    <scope>NUCLEOTIDE SEQUENCE</scope>
    <source>
        <strain evidence="1">CFBP5647</strain>
    </source>
</reference>
<accession>A0AAX4F387</accession>
<evidence type="ECO:0000313" key="2">
    <source>
        <dbReference type="Proteomes" id="UP001304423"/>
    </source>
</evidence>
<sequence>MKAIITATGFIKPYAGFTGGITSDTALIAGDTGGKAKPAKIQKEDVNKPLGDRRKDFPGVKNCAEASDFAG</sequence>
<name>A0AAX4F387_9GAMM</name>
<evidence type="ECO:0000313" key="1">
    <source>
        <dbReference type="EMBL" id="WOA54160.1"/>
    </source>
</evidence>
<gene>
    <name evidence="1" type="ORF">RXA29_08045</name>
</gene>
<organism evidence="1 2">
    <name type="scientific">Dickeya solani</name>
    <dbReference type="NCBI Taxonomy" id="1089444"/>
    <lineage>
        <taxon>Bacteria</taxon>
        <taxon>Pseudomonadati</taxon>
        <taxon>Pseudomonadota</taxon>
        <taxon>Gammaproteobacteria</taxon>
        <taxon>Enterobacterales</taxon>
        <taxon>Pectobacteriaceae</taxon>
        <taxon>Dickeya</taxon>
    </lineage>
</organism>
<dbReference type="AlphaFoldDB" id="A0AAX4F387"/>
<protein>
    <submittedName>
        <fullName evidence="1">Uncharacterized protein</fullName>
    </submittedName>
</protein>
<dbReference type="Proteomes" id="UP001304423">
    <property type="component" value="Chromosome"/>
</dbReference>